<dbReference type="Pfam" id="PF11611">
    <property type="entry name" value="DUF4352"/>
    <property type="match status" value="1"/>
</dbReference>
<evidence type="ECO:0000256" key="1">
    <source>
        <dbReference type="ARBA" id="ARBA00022729"/>
    </source>
</evidence>
<evidence type="ECO:0000256" key="3">
    <source>
        <dbReference type="SAM" id="Phobius"/>
    </source>
</evidence>
<protein>
    <recommendedName>
        <fullName evidence="4">DUF4352 domain-containing protein</fullName>
    </recommendedName>
</protein>
<name>A0A1C4V635_MICEC</name>
<accession>A0A1C4V635</accession>
<evidence type="ECO:0000256" key="2">
    <source>
        <dbReference type="SAM" id="MobiDB-lite"/>
    </source>
</evidence>
<keyword evidence="3" id="KW-0472">Membrane</keyword>
<dbReference type="InterPro" id="IPR029050">
    <property type="entry name" value="Immunoprotect_excell_Ig-like"/>
</dbReference>
<dbReference type="Gene3D" id="2.60.40.1240">
    <property type="match status" value="1"/>
</dbReference>
<dbReference type="OrthoDB" id="3430849at2"/>
<dbReference type="Proteomes" id="UP000198253">
    <property type="component" value="Chromosome I"/>
</dbReference>
<feature type="region of interest" description="Disordered" evidence="2">
    <location>
        <begin position="50"/>
        <end position="97"/>
    </location>
</feature>
<dbReference type="EMBL" id="LT607413">
    <property type="protein sequence ID" value="SCE79396.1"/>
    <property type="molecule type" value="Genomic_DNA"/>
</dbReference>
<evidence type="ECO:0000313" key="6">
    <source>
        <dbReference type="Proteomes" id="UP000198253"/>
    </source>
</evidence>
<feature type="transmembrane region" description="Helical" evidence="3">
    <location>
        <begin position="21"/>
        <end position="46"/>
    </location>
</feature>
<evidence type="ECO:0000313" key="5">
    <source>
        <dbReference type="EMBL" id="SCE79396.1"/>
    </source>
</evidence>
<organism evidence="5 6">
    <name type="scientific">Micromonospora echinospora</name>
    <name type="common">Micromonospora purpurea</name>
    <dbReference type="NCBI Taxonomy" id="1877"/>
    <lineage>
        <taxon>Bacteria</taxon>
        <taxon>Bacillati</taxon>
        <taxon>Actinomycetota</taxon>
        <taxon>Actinomycetes</taxon>
        <taxon>Micromonosporales</taxon>
        <taxon>Micromonosporaceae</taxon>
        <taxon>Micromonospora</taxon>
    </lineage>
</organism>
<proteinExistence type="predicted"/>
<gene>
    <name evidence="5" type="ORF">GA0070618_0980</name>
</gene>
<keyword evidence="1" id="KW-0732">Signal</keyword>
<dbReference type="AlphaFoldDB" id="A0A1C4V635"/>
<feature type="compositionally biased region" description="Low complexity" evidence="2">
    <location>
        <begin position="50"/>
        <end position="80"/>
    </location>
</feature>
<evidence type="ECO:0000259" key="4">
    <source>
        <dbReference type="Pfam" id="PF11611"/>
    </source>
</evidence>
<dbReference type="InterPro" id="IPR029051">
    <property type="entry name" value="DUF4352"/>
</dbReference>
<keyword evidence="3" id="KW-1133">Transmembrane helix</keyword>
<feature type="domain" description="DUF4352" evidence="4">
    <location>
        <begin position="94"/>
        <end position="216"/>
    </location>
</feature>
<keyword evidence="6" id="KW-1185">Reference proteome</keyword>
<keyword evidence="3" id="KW-0812">Transmembrane</keyword>
<reference evidence="6" key="1">
    <citation type="submission" date="2016-06" db="EMBL/GenBank/DDBJ databases">
        <authorList>
            <person name="Varghese N."/>
            <person name="Submissions Spin"/>
        </authorList>
    </citation>
    <scope>NUCLEOTIDE SEQUENCE [LARGE SCALE GENOMIC DNA]</scope>
    <source>
        <strain evidence="6">DSM 43816</strain>
    </source>
</reference>
<sequence>MAYPGPAGQPFPVAPARKKRWLVPALIGGAVTVLLCCGGTMVIALASDPDTTTGATATTAPPPVTEAEPPSAAPTTAAPTKPKPSPTEDGPKTYKIGQPVRGGDFQFTIHGVKCGIGSVGDSFLNTKAQGTFCRADISVKNVTKKAHLFHADGTVTAQDGGGREYSADGTAGMYGNKSGAGFLEEINPGNSIRAFVFFDVPKGTKLTSITFDAGLFTLAEDAVVTL</sequence>
<dbReference type="InParanoid" id="A0A1C4V635"/>